<dbReference type="InterPro" id="IPR003018">
    <property type="entry name" value="GAF"/>
</dbReference>
<dbReference type="SMART" id="SM00065">
    <property type="entry name" value="GAF"/>
    <property type="match status" value="1"/>
</dbReference>
<dbReference type="SMART" id="SM01012">
    <property type="entry name" value="ANTAR"/>
    <property type="match status" value="1"/>
</dbReference>
<dbReference type="InterPro" id="IPR012074">
    <property type="entry name" value="GAF_ANTAR"/>
</dbReference>
<dbReference type="InterPro" id="IPR036388">
    <property type="entry name" value="WH-like_DNA-bd_sf"/>
</dbReference>
<dbReference type="InterPro" id="IPR029016">
    <property type="entry name" value="GAF-like_dom_sf"/>
</dbReference>
<accession>A0A318LY17</accession>
<dbReference type="InterPro" id="IPR011006">
    <property type="entry name" value="CheY-like_superfamily"/>
</dbReference>
<evidence type="ECO:0000256" key="1">
    <source>
        <dbReference type="ARBA" id="ARBA00022679"/>
    </source>
</evidence>
<dbReference type="Pfam" id="PF13185">
    <property type="entry name" value="GAF_2"/>
    <property type="match status" value="1"/>
</dbReference>
<dbReference type="PROSITE" id="PS50921">
    <property type="entry name" value="ANTAR"/>
    <property type="match status" value="1"/>
</dbReference>
<keyword evidence="2" id="KW-0418">Kinase</keyword>
<keyword evidence="1" id="KW-0808">Transferase</keyword>
<dbReference type="SUPFAM" id="SSF55781">
    <property type="entry name" value="GAF domain-like"/>
    <property type="match status" value="1"/>
</dbReference>
<reference evidence="6 7" key="1">
    <citation type="submission" date="2016-07" db="EMBL/GenBank/DDBJ databases">
        <title>Draft genome sequence of Prauserella sp. YIM 121212, isolated from alkaline soil.</title>
        <authorList>
            <person name="Ruckert C."/>
            <person name="Albersmeier A."/>
            <person name="Jiang C.-L."/>
            <person name="Jiang Y."/>
            <person name="Kalinowski J."/>
            <person name="Schneider O."/>
            <person name="Winkler A."/>
            <person name="Zotchev S.B."/>
        </authorList>
    </citation>
    <scope>NUCLEOTIDE SEQUENCE [LARGE SCALE GENOMIC DNA]</scope>
    <source>
        <strain evidence="6 7">YIM 121212</strain>
    </source>
</reference>
<dbReference type="AlphaFoldDB" id="A0A318LY17"/>
<evidence type="ECO:0000313" key="7">
    <source>
        <dbReference type="Proteomes" id="UP000247892"/>
    </source>
</evidence>
<dbReference type="EMBL" id="MASU01000006">
    <property type="protein sequence ID" value="PXY34010.1"/>
    <property type="molecule type" value="Genomic_DNA"/>
</dbReference>
<dbReference type="GO" id="GO:0003723">
    <property type="term" value="F:RNA binding"/>
    <property type="evidence" value="ECO:0007669"/>
    <property type="project" value="InterPro"/>
</dbReference>
<evidence type="ECO:0000313" key="6">
    <source>
        <dbReference type="EMBL" id="PXY34010.1"/>
    </source>
</evidence>
<evidence type="ECO:0000256" key="4">
    <source>
        <dbReference type="ARBA" id="ARBA00023163"/>
    </source>
</evidence>
<sequence>MTDELTHAAGPGEPEGLAGVLSKIARSLEPEPDVERTVEQIVAATALTVPGVEHAGISFVERGEIRSVAPSNDLVAKLDQWQHELREGPCVDAIFDDPVYRTGDLALDDRWPRFGERAKGGGIRSMLCFRLFTSKTVLGALNLYSSVPDAFDAECERIGELFAAHAAIALAGSRGLEQLQDALRTRDVIGMAKGILMQRHGVGPDRAFELLVQASQHTNIKLRDAAEWLVNDSARGR</sequence>
<gene>
    <name evidence="6" type="ORF">BA062_17555</name>
</gene>
<evidence type="ECO:0000256" key="2">
    <source>
        <dbReference type="ARBA" id="ARBA00022777"/>
    </source>
</evidence>
<name>A0A318LY17_9PSEU</name>
<dbReference type="Gene3D" id="3.30.450.40">
    <property type="match status" value="1"/>
</dbReference>
<proteinExistence type="predicted"/>
<dbReference type="RefSeq" id="WP_110338028.1">
    <property type="nucleotide sequence ID" value="NZ_MASU01000006.1"/>
</dbReference>
<evidence type="ECO:0000259" key="5">
    <source>
        <dbReference type="PROSITE" id="PS50921"/>
    </source>
</evidence>
<dbReference type="PIRSF" id="PIRSF036625">
    <property type="entry name" value="GAF_ANTAR"/>
    <property type="match status" value="1"/>
</dbReference>
<evidence type="ECO:0000256" key="3">
    <source>
        <dbReference type="ARBA" id="ARBA00023015"/>
    </source>
</evidence>
<dbReference type="Gene3D" id="1.10.10.10">
    <property type="entry name" value="Winged helix-like DNA-binding domain superfamily/Winged helix DNA-binding domain"/>
    <property type="match status" value="1"/>
</dbReference>
<keyword evidence="7" id="KW-1185">Reference proteome</keyword>
<keyword evidence="4" id="KW-0804">Transcription</keyword>
<feature type="domain" description="ANTAR" evidence="5">
    <location>
        <begin position="169"/>
        <end position="230"/>
    </location>
</feature>
<protein>
    <submittedName>
        <fullName evidence="6">Antitermination regulator</fullName>
    </submittedName>
</protein>
<dbReference type="OrthoDB" id="4629915at2"/>
<dbReference type="InterPro" id="IPR005561">
    <property type="entry name" value="ANTAR"/>
</dbReference>
<dbReference type="SUPFAM" id="SSF52172">
    <property type="entry name" value="CheY-like"/>
    <property type="match status" value="1"/>
</dbReference>
<keyword evidence="3" id="KW-0805">Transcription regulation</keyword>
<dbReference type="GO" id="GO:0016301">
    <property type="term" value="F:kinase activity"/>
    <property type="evidence" value="ECO:0007669"/>
    <property type="project" value="UniProtKB-KW"/>
</dbReference>
<comment type="caution">
    <text evidence="6">The sequence shown here is derived from an EMBL/GenBank/DDBJ whole genome shotgun (WGS) entry which is preliminary data.</text>
</comment>
<dbReference type="Pfam" id="PF03861">
    <property type="entry name" value="ANTAR"/>
    <property type="match status" value="1"/>
</dbReference>
<organism evidence="6 7">
    <name type="scientific">Prauserella flavalba</name>
    <dbReference type="NCBI Taxonomy" id="1477506"/>
    <lineage>
        <taxon>Bacteria</taxon>
        <taxon>Bacillati</taxon>
        <taxon>Actinomycetota</taxon>
        <taxon>Actinomycetes</taxon>
        <taxon>Pseudonocardiales</taxon>
        <taxon>Pseudonocardiaceae</taxon>
        <taxon>Prauserella</taxon>
    </lineage>
</organism>
<dbReference type="Proteomes" id="UP000247892">
    <property type="component" value="Unassembled WGS sequence"/>
</dbReference>